<dbReference type="EC" id="2.1.1.72" evidence="1"/>
<gene>
    <name evidence="9" type="ORF">HC138_06205</name>
</gene>
<evidence type="ECO:0000256" key="1">
    <source>
        <dbReference type="ARBA" id="ARBA00011900"/>
    </source>
</evidence>
<dbReference type="InterPro" id="IPR050953">
    <property type="entry name" value="N4_N6_ade-DNA_methylase"/>
</dbReference>
<evidence type="ECO:0000259" key="6">
    <source>
        <dbReference type="Pfam" id="PF20466"/>
    </source>
</evidence>
<dbReference type="InterPro" id="IPR029063">
    <property type="entry name" value="SAM-dependent_MTases_sf"/>
</dbReference>
<keyword evidence="2 9" id="KW-0489">Methyltransferase</keyword>
<dbReference type="InterPro" id="IPR046819">
    <property type="entry name" value="MmeI_hel"/>
</dbReference>
<evidence type="ECO:0000313" key="9">
    <source>
        <dbReference type="EMBL" id="NJJ03942.1"/>
    </source>
</evidence>
<dbReference type="InterPro" id="IPR046816">
    <property type="entry name" value="MmeI_Mtase"/>
</dbReference>
<dbReference type="Pfam" id="PF20466">
    <property type="entry name" value="MmeI_TRD"/>
    <property type="match status" value="1"/>
</dbReference>
<dbReference type="Pfam" id="PF20465">
    <property type="entry name" value="MmeI_hel"/>
    <property type="match status" value="1"/>
</dbReference>
<dbReference type="PANTHER" id="PTHR33841:SF1">
    <property type="entry name" value="DNA METHYLTRANSFERASE A"/>
    <property type="match status" value="1"/>
</dbReference>
<proteinExistence type="predicted"/>
<accession>A0AAP6XMY7</accession>
<evidence type="ECO:0000256" key="3">
    <source>
        <dbReference type="ARBA" id="ARBA00022679"/>
    </source>
</evidence>
<dbReference type="SUPFAM" id="SSF53335">
    <property type="entry name" value="S-adenosyl-L-methionine-dependent methyltransferases"/>
    <property type="match status" value="1"/>
</dbReference>
<reference evidence="9 10" key="1">
    <citation type="submission" date="2020-03" db="EMBL/GenBank/DDBJ databases">
        <title>Draft genome sequences of bacterial isolates from the female urobiome.</title>
        <authorList>
            <person name="Miller-Ensminger T."/>
            <person name="Wolfe A.J."/>
            <person name="Putonti C."/>
        </authorList>
    </citation>
    <scope>NUCLEOTIDE SEQUENCE [LARGE SCALE GENOMIC DNA]</scope>
    <source>
        <strain evidence="9 10">UMB8490</strain>
    </source>
</reference>
<organism evidence="9 10">
    <name type="scientific">Corynebacterium coyleae</name>
    <dbReference type="NCBI Taxonomy" id="53374"/>
    <lineage>
        <taxon>Bacteria</taxon>
        <taxon>Bacillati</taxon>
        <taxon>Actinomycetota</taxon>
        <taxon>Actinomycetes</taxon>
        <taxon>Mycobacteriales</taxon>
        <taxon>Corynebacteriaceae</taxon>
        <taxon>Corynebacterium</taxon>
    </lineage>
</organism>
<evidence type="ECO:0000313" key="10">
    <source>
        <dbReference type="Proteomes" id="UP000591626"/>
    </source>
</evidence>
<dbReference type="GO" id="GO:0032259">
    <property type="term" value="P:methylation"/>
    <property type="evidence" value="ECO:0007669"/>
    <property type="project" value="UniProtKB-KW"/>
</dbReference>
<protein>
    <recommendedName>
        <fullName evidence="1">site-specific DNA-methyltransferase (adenine-specific)</fullName>
        <ecNumber evidence="1">2.1.1.72</ecNumber>
    </recommendedName>
</protein>
<sequence length="944" mass="107116">MPSFLSYVDSGRFEELFEELGWGYVPRGVSSITVEVEGNRSFTARPVADQSGLRVWVVEADELPTSTEQRVIDAQVQKVSQLRLLIFTDGTHQSWRWPRRGATAATNAKLLHHRYTVGDEDLAEDLARRLAMIELPIGESIGILEIQERMAKAFNDEAVKRSKQASSHMQVMNQQLLDAGCDTSTASSLLVRLLFLFFGDDTNTWPDNTFQNWVLRHTTADTLADKLTELFEVVCDPELDLALSKKGKYVGTEYANFRRIDGMYLERIELPPLTEDFRQQVLKAGEFDWAKVNPDIFGAMFQQLVDLDELRGKGEHYTSEENILKVIEPLFLDDLRARFEEAFDDRVALLSLQDEIADLAFLDPACGCGNFLIQAYKHLRGLEFEIIIRAEELELAEINEALDRHAGGERVSGVRAMQKRLQEIESRNAMQFAEDSLRKSKMSMRQFYGIEINEWPAKVASTAMLLVDHLCNQAFGQAVVRLPIEETPEIVNANALRIDWADVVSPEDCDYVIGNPPFVGNSRLDAEQKEDRASVFGKHGGLLDFVACWHRTAAEFLDGQGGQVAFVSTNSICQGQQVTPLWKPIFDMGYRINFAHRSFVWNTESEHQANVYCVITSFSQTEWTTKRAWDYTARGVVESQPEQLNGYLAEAPAVFITRRTKPISDVPPMAKGFQPTDNGWLLLSPEERDQLLKVEPNAELWIRPFSMGEEFVKGIDRYCLWLPSITEDELAKVPAVAERVESCRVWRLEQPVTGDAYKLADRPHLLRPTSKFVDRDYIGVPVVTSARRKYVPLGFVRNGMIPGNKLFFIPTNSLSVLGVLMSQAHNAWMRAVAGRMKTDYSYANTIVYNNFVFPHLTSLQREDIESSAQAVLDARGLYPDASLAKLYDPENESKYPELTEAHRALDRAVEQAYGWDLDGLSWDEKETQIVSSLFELYSERIRSE</sequence>
<dbReference type="RefSeq" id="WP_070828623.1">
    <property type="nucleotide sequence ID" value="NZ_JAAUVV010000009.1"/>
</dbReference>
<feature type="domain" description="MmeI-like C-terminal" evidence="7">
    <location>
        <begin position="860"/>
        <end position="939"/>
    </location>
</feature>
<evidence type="ECO:0000256" key="2">
    <source>
        <dbReference type="ARBA" id="ARBA00022603"/>
    </source>
</evidence>
<evidence type="ECO:0000259" key="7">
    <source>
        <dbReference type="Pfam" id="PF20467"/>
    </source>
</evidence>
<dbReference type="InterPro" id="IPR046818">
    <property type="entry name" value="MmeI_C"/>
</dbReference>
<feature type="domain" description="MmeI-like helicase spacer" evidence="5">
    <location>
        <begin position="187"/>
        <end position="244"/>
    </location>
</feature>
<comment type="caution">
    <text evidence="9">The sequence shown here is derived from an EMBL/GenBank/DDBJ whole genome shotgun (WGS) entry which is preliminary data.</text>
</comment>
<dbReference type="Gene3D" id="3.40.50.150">
    <property type="entry name" value="Vaccinia Virus protein VP39"/>
    <property type="match status" value="1"/>
</dbReference>
<feature type="domain" description="MmeI-like target recognition" evidence="6">
    <location>
        <begin position="651"/>
        <end position="856"/>
    </location>
</feature>
<keyword evidence="3" id="KW-0808">Transferase</keyword>
<comment type="catalytic activity">
    <reaction evidence="4">
        <text>a 2'-deoxyadenosine in DNA + S-adenosyl-L-methionine = an N(6)-methyl-2'-deoxyadenosine in DNA + S-adenosyl-L-homocysteine + H(+)</text>
        <dbReference type="Rhea" id="RHEA:15197"/>
        <dbReference type="Rhea" id="RHEA-COMP:12418"/>
        <dbReference type="Rhea" id="RHEA-COMP:12419"/>
        <dbReference type="ChEBI" id="CHEBI:15378"/>
        <dbReference type="ChEBI" id="CHEBI:57856"/>
        <dbReference type="ChEBI" id="CHEBI:59789"/>
        <dbReference type="ChEBI" id="CHEBI:90615"/>
        <dbReference type="ChEBI" id="CHEBI:90616"/>
        <dbReference type="EC" id="2.1.1.72"/>
    </reaction>
</comment>
<dbReference type="GO" id="GO:0009007">
    <property type="term" value="F:site-specific DNA-methyltransferase (adenine-specific) activity"/>
    <property type="evidence" value="ECO:0007669"/>
    <property type="project" value="UniProtKB-EC"/>
</dbReference>
<dbReference type="Proteomes" id="UP000591626">
    <property type="component" value="Unassembled WGS sequence"/>
</dbReference>
<dbReference type="InterPro" id="IPR046820">
    <property type="entry name" value="MmeI_TRD"/>
</dbReference>
<dbReference type="PANTHER" id="PTHR33841">
    <property type="entry name" value="DNA METHYLTRANSFERASE YEEA-RELATED"/>
    <property type="match status" value="1"/>
</dbReference>
<evidence type="ECO:0000256" key="4">
    <source>
        <dbReference type="ARBA" id="ARBA00047942"/>
    </source>
</evidence>
<evidence type="ECO:0000259" key="5">
    <source>
        <dbReference type="Pfam" id="PF20465"/>
    </source>
</evidence>
<name>A0AAP6XMY7_9CORY</name>
<feature type="domain" description="MmeI-like DNA-methyltransferase" evidence="8">
    <location>
        <begin position="340"/>
        <end position="626"/>
    </location>
</feature>
<dbReference type="Pfam" id="PF20473">
    <property type="entry name" value="MmeI_Mtase"/>
    <property type="match status" value="1"/>
</dbReference>
<dbReference type="AlphaFoldDB" id="A0AAP6XMY7"/>
<evidence type="ECO:0000259" key="8">
    <source>
        <dbReference type="Pfam" id="PF20473"/>
    </source>
</evidence>
<dbReference type="Pfam" id="PF20467">
    <property type="entry name" value="MmeI_C"/>
    <property type="match status" value="1"/>
</dbReference>
<dbReference type="EMBL" id="JAAUVV010000009">
    <property type="protein sequence ID" value="NJJ03942.1"/>
    <property type="molecule type" value="Genomic_DNA"/>
</dbReference>